<evidence type="ECO:0000313" key="4">
    <source>
        <dbReference type="Proteomes" id="UP000193409"/>
    </source>
</evidence>
<protein>
    <submittedName>
        <fullName evidence="3">Trypsin</fullName>
    </submittedName>
</protein>
<dbReference type="InterPro" id="IPR043504">
    <property type="entry name" value="Peptidase_S1_PA_chymotrypsin"/>
</dbReference>
<dbReference type="GO" id="GO:0006508">
    <property type="term" value="P:proteolysis"/>
    <property type="evidence" value="ECO:0007669"/>
    <property type="project" value="InterPro"/>
</dbReference>
<keyword evidence="1 2" id="KW-0732">Signal</keyword>
<dbReference type="PANTHER" id="PTHR15462:SF8">
    <property type="entry name" value="SERINE PROTEASE"/>
    <property type="match status" value="1"/>
</dbReference>
<dbReference type="SUPFAM" id="SSF50494">
    <property type="entry name" value="Trypsin-like serine proteases"/>
    <property type="match status" value="1"/>
</dbReference>
<dbReference type="Proteomes" id="UP000193409">
    <property type="component" value="Unassembled WGS sequence"/>
</dbReference>
<organism evidence="3 4">
    <name type="scientific">Pseudoruegeria aquimaris</name>
    <dbReference type="NCBI Taxonomy" id="393663"/>
    <lineage>
        <taxon>Bacteria</taxon>
        <taxon>Pseudomonadati</taxon>
        <taxon>Pseudomonadota</taxon>
        <taxon>Alphaproteobacteria</taxon>
        <taxon>Rhodobacterales</taxon>
        <taxon>Roseobacteraceae</taxon>
        <taxon>Pseudoruegeria</taxon>
    </lineage>
</organism>
<name>A0A1Y5THC0_9RHOB</name>
<dbReference type="PRINTS" id="PR00722">
    <property type="entry name" value="CHYMOTRYPSIN"/>
</dbReference>
<dbReference type="InterPro" id="IPR018114">
    <property type="entry name" value="TRYPSIN_HIS"/>
</dbReference>
<dbReference type="InterPro" id="IPR001314">
    <property type="entry name" value="Peptidase_S1A"/>
</dbReference>
<feature type="signal peptide" evidence="2">
    <location>
        <begin position="1"/>
        <end position="26"/>
    </location>
</feature>
<dbReference type="RefSeq" id="WP_085869672.1">
    <property type="nucleotide sequence ID" value="NZ_FWFQ01000028.1"/>
</dbReference>
<accession>A0A1Y5THC0</accession>
<reference evidence="3 4" key="1">
    <citation type="submission" date="2017-03" db="EMBL/GenBank/DDBJ databases">
        <authorList>
            <person name="Afonso C.L."/>
            <person name="Miller P.J."/>
            <person name="Scott M.A."/>
            <person name="Spackman E."/>
            <person name="Goraichik I."/>
            <person name="Dimitrov K.M."/>
            <person name="Suarez D.L."/>
            <person name="Swayne D.E."/>
        </authorList>
    </citation>
    <scope>NUCLEOTIDE SEQUENCE [LARGE SCALE GENOMIC DNA]</scope>
    <source>
        <strain evidence="3 4">CECT 7680</strain>
    </source>
</reference>
<dbReference type="OrthoDB" id="267336at2"/>
<dbReference type="PANTHER" id="PTHR15462">
    <property type="entry name" value="SERINE PROTEASE"/>
    <property type="match status" value="1"/>
</dbReference>
<evidence type="ECO:0000256" key="2">
    <source>
        <dbReference type="SAM" id="SignalP"/>
    </source>
</evidence>
<dbReference type="InterPro" id="IPR050966">
    <property type="entry name" value="Glutamyl_endopeptidase"/>
</dbReference>
<dbReference type="InterPro" id="IPR009003">
    <property type="entry name" value="Peptidase_S1_PA"/>
</dbReference>
<dbReference type="PROSITE" id="PS00134">
    <property type="entry name" value="TRYPSIN_HIS"/>
    <property type="match status" value="1"/>
</dbReference>
<evidence type="ECO:0000256" key="1">
    <source>
        <dbReference type="ARBA" id="ARBA00022729"/>
    </source>
</evidence>
<dbReference type="AlphaFoldDB" id="A0A1Y5THC0"/>
<proteinExistence type="predicted"/>
<gene>
    <name evidence="3" type="ORF">PSA7680_03179</name>
</gene>
<feature type="chain" id="PRO_5013277801" evidence="2">
    <location>
        <begin position="27"/>
        <end position="276"/>
    </location>
</feature>
<keyword evidence="4" id="KW-1185">Reference proteome</keyword>
<dbReference type="EMBL" id="FWFQ01000028">
    <property type="protein sequence ID" value="SLN60360.1"/>
    <property type="molecule type" value="Genomic_DNA"/>
</dbReference>
<evidence type="ECO:0000313" key="3">
    <source>
        <dbReference type="EMBL" id="SLN60360.1"/>
    </source>
</evidence>
<dbReference type="Pfam" id="PF13365">
    <property type="entry name" value="Trypsin_2"/>
    <property type="match status" value="1"/>
</dbReference>
<dbReference type="Gene3D" id="2.40.10.10">
    <property type="entry name" value="Trypsin-like serine proteases"/>
    <property type="match status" value="2"/>
</dbReference>
<sequence>MPKPLLRRLALIAAACLAPMGGTAQADSGLTRLTERDDVFGLEAVGRLDIGDASCSGALIAADLVLTAAHCLFDRKSRRPRDLSRALFSASLRDGKALFQSAVLRAVPREGFVPLAPVSRDNIVQDVALIQLASPVSTAIIAPYAVDAAPEAGAAVSVVSYAVGRLEAPSWQRSCRVVERDAEALALSCDVNFGSSGAPVFGGEGRRRRIVSLISSGYRDGERHIAFGMVLPEAVAELKAALRAGRGVIEAGAATPRRFGADINGKASSGAKFLRP</sequence>
<dbReference type="GO" id="GO:0004252">
    <property type="term" value="F:serine-type endopeptidase activity"/>
    <property type="evidence" value="ECO:0007669"/>
    <property type="project" value="InterPro"/>
</dbReference>